<evidence type="ECO:0000256" key="3">
    <source>
        <dbReference type="ARBA" id="ARBA00022448"/>
    </source>
</evidence>
<dbReference type="Proteomes" id="UP000741863">
    <property type="component" value="Unassembled WGS sequence"/>
</dbReference>
<proteinExistence type="inferred from homology"/>
<dbReference type="EMBL" id="JAFBEC010000017">
    <property type="protein sequence ID" value="MBM7634801.1"/>
    <property type="molecule type" value="Genomic_DNA"/>
</dbReference>
<evidence type="ECO:0000313" key="10">
    <source>
        <dbReference type="EMBL" id="MBM7634801.1"/>
    </source>
</evidence>
<feature type="transmembrane region" description="Helical" evidence="8">
    <location>
        <begin position="136"/>
        <end position="157"/>
    </location>
</feature>
<feature type="transmembrane region" description="Helical" evidence="8">
    <location>
        <begin position="432"/>
        <end position="455"/>
    </location>
</feature>
<accession>A0ABS2PI75</accession>
<sequence>MSDPQKSKWGVLSATLFAGFTVVLNNSLMNVALPYFMGFYALTAVAGQWIITAFALGMALIMPVSTYLAKRFGSKTIFLTGTIIFLFSSLAGSFSWDFASMIAFRLVQGIGGGLIMPIAMIMIFQKFPKGERGFAMGIWGVAVMIAPTIGPTIGGLLLEFFSWHMLFLMNIPTALISLLLAIKFLQEDAQKERRQFDWLGFLFVTGGILGTLIGIDALQTNAGVYVYLLIFSGIVLLGLFVVHELRTSEPLLDISILKNTVFSASLLILINSVTAMFSVLLLIPMLIQEVYGQSALYAGLLLFPQALAMGISMTIGGRLLDRKGPYPVIMIGVITITVVTFILAFSINTTSVALLITLLVIHGIANGFINTPVTTAGLNALPAEHVSAGSVFNNVARQMMKVISVVLLSILYESRRNSHLVTTSDELQSGLVAIQEVYIIVAICLAISIPIVFYLRKDWQ</sequence>
<dbReference type="PROSITE" id="PS50850">
    <property type="entry name" value="MFS"/>
    <property type="match status" value="1"/>
</dbReference>
<feature type="transmembrane region" description="Helical" evidence="8">
    <location>
        <begin position="12"/>
        <end position="33"/>
    </location>
</feature>
<evidence type="ECO:0000256" key="6">
    <source>
        <dbReference type="ARBA" id="ARBA00022989"/>
    </source>
</evidence>
<evidence type="ECO:0000256" key="5">
    <source>
        <dbReference type="ARBA" id="ARBA00022692"/>
    </source>
</evidence>
<feature type="transmembrane region" description="Helical" evidence="8">
    <location>
        <begin position="102"/>
        <end position="124"/>
    </location>
</feature>
<feature type="transmembrane region" description="Helical" evidence="8">
    <location>
        <begin position="224"/>
        <end position="242"/>
    </location>
</feature>
<feature type="transmembrane region" description="Helical" evidence="8">
    <location>
        <begin position="328"/>
        <end position="347"/>
    </location>
</feature>
<evidence type="ECO:0000256" key="7">
    <source>
        <dbReference type="ARBA" id="ARBA00023136"/>
    </source>
</evidence>
<evidence type="ECO:0000259" key="9">
    <source>
        <dbReference type="PROSITE" id="PS50850"/>
    </source>
</evidence>
<feature type="transmembrane region" description="Helical" evidence="8">
    <location>
        <begin position="353"/>
        <end position="373"/>
    </location>
</feature>
<evidence type="ECO:0000256" key="8">
    <source>
        <dbReference type="SAM" id="Phobius"/>
    </source>
</evidence>
<keyword evidence="5 8" id="KW-0812">Transmembrane</keyword>
<protein>
    <submittedName>
        <fullName evidence="10">EmrB/QacA subfamily drug resistance transporter</fullName>
    </submittedName>
</protein>
<feature type="transmembrane region" description="Helical" evidence="8">
    <location>
        <begin position="163"/>
        <end position="186"/>
    </location>
</feature>
<feature type="domain" description="Major facilitator superfamily (MFS) profile" evidence="9">
    <location>
        <begin position="11"/>
        <end position="460"/>
    </location>
</feature>
<dbReference type="RefSeq" id="WP_204699565.1">
    <property type="nucleotide sequence ID" value="NZ_JAFBEC010000017.1"/>
</dbReference>
<keyword evidence="6 8" id="KW-1133">Transmembrane helix</keyword>
<gene>
    <name evidence="10" type="ORF">JOD17_003927</name>
</gene>
<dbReference type="PANTHER" id="PTHR42718">
    <property type="entry name" value="MAJOR FACILITATOR SUPERFAMILY MULTIDRUG TRANSPORTER MFSC"/>
    <property type="match status" value="1"/>
</dbReference>
<dbReference type="PRINTS" id="PR01036">
    <property type="entry name" value="TCRTETB"/>
</dbReference>
<evidence type="ECO:0000256" key="2">
    <source>
        <dbReference type="ARBA" id="ARBA00008537"/>
    </source>
</evidence>
<feature type="transmembrane region" description="Helical" evidence="8">
    <location>
        <begin position="198"/>
        <end position="218"/>
    </location>
</feature>
<dbReference type="NCBIfam" id="TIGR00711">
    <property type="entry name" value="efflux_EmrB"/>
    <property type="match status" value="1"/>
</dbReference>
<evidence type="ECO:0000256" key="4">
    <source>
        <dbReference type="ARBA" id="ARBA00022475"/>
    </source>
</evidence>
<dbReference type="CDD" id="cd17503">
    <property type="entry name" value="MFS_LmrB_MDR_like"/>
    <property type="match status" value="1"/>
</dbReference>
<name>A0ABS2PI75_9BACL</name>
<comment type="caution">
    <text evidence="10">The sequence shown here is derived from an EMBL/GenBank/DDBJ whole genome shotgun (WGS) entry which is preliminary data.</text>
</comment>
<organism evidence="10 11">
    <name type="scientific">Geomicrobium sediminis</name>
    <dbReference type="NCBI Taxonomy" id="1347788"/>
    <lineage>
        <taxon>Bacteria</taxon>
        <taxon>Bacillati</taxon>
        <taxon>Bacillota</taxon>
        <taxon>Bacilli</taxon>
        <taxon>Bacillales</taxon>
        <taxon>Geomicrobium</taxon>
    </lineage>
</organism>
<reference evidence="10 11" key="1">
    <citation type="submission" date="2021-01" db="EMBL/GenBank/DDBJ databases">
        <title>Genomic Encyclopedia of Type Strains, Phase IV (KMG-IV): sequencing the most valuable type-strain genomes for metagenomic binning, comparative biology and taxonomic classification.</title>
        <authorList>
            <person name="Goeker M."/>
        </authorList>
    </citation>
    <scope>NUCLEOTIDE SEQUENCE [LARGE SCALE GENOMIC DNA]</scope>
    <source>
        <strain evidence="10 11">DSM 25540</strain>
    </source>
</reference>
<dbReference type="PANTHER" id="PTHR42718:SF9">
    <property type="entry name" value="MAJOR FACILITATOR SUPERFAMILY MULTIDRUG TRANSPORTER MFSC"/>
    <property type="match status" value="1"/>
</dbReference>
<keyword evidence="11" id="KW-1185">Reference proteome</keyword>
<keyword evidence="3" id="KW-0813">Transport</keyword>
<keyword evidence="4" id="KW-1003">Cell membrane</keyword>
<evidence type="ECO:0000256" key="1">
    <source>
        <dbReference type="ARBA" id="ARBA00004651"/>
    </source>
</evidence>
<comment type="subcellular location">
    <subcellularLocation>
        <location evidence="1">Cell membrane</location>
        <topology evidence="1">Multi-pass membrane protein</topology>
    </subcellularLocation>
</comment>
<keyword evidence="7 8" id="KW-0472">Membrane</keyword>
<dbReference type="InterPro" id="IPR011701">
    <property type="entry name" value="MFS"/>
</dbReference>
<dbReference type="InterPro" id="IPR036259">
    <property type="entry name" value="MFS_trans_sf"/>
</dbReference>
<dbReference type="InterPro" id="IPR004638">
    <property type="entry name" value="EmrB-like"/>
</dbReference>
<dbReference type="Gene3D" id="1.20.1250.20">
    <property type="entry name" value="MFS general substrate transporter like domains"/>
    <property type="match status" value="1"/>
</dbReference>
<dbReference type="Gene3D" id="1.20.1720.10">
    <property type="entry name" value="Multidrug resistance protein D"/>
    <property type="match status" value="1"/>
</dbReference>
<evidence type="ECO:0000313" key="11">
    <source>
        <dbReference type="Proteomes" id="UP000741863"/>
    </source>
</evidence>
<dbReference type="Pfam" id="PF07690">
    <property type="entry name" value="MFS_1"/>
    <property type="match status" value="1"/>
</dbReference>
<dbReference type="InterPro" id="IPR020846">
    <property type="entry name" value="MFS_dom"/>
</dbReference>
<comment type="similarity">
    <text evidence="2">Belongs to the major facilitator superfamily. EmrB family.</text>
</comment>
<feature type="transmembrane region" description="Helical" evidence="8">
    <location>
        <begin position="295"/>
        <end position="316"/>
    </location>
</feature>
<feature type="transmembrane region" description="Helical" evidence="8">
    <location>
        <begin position="39"/>
        <end position="64"/>
    </location>
</feature>
<dbReference type="SUPFAM" id="SSF103473">
    <property type="entry name" value="MFS general substrate transporter"/>
    <property type="match status" value="1"/>
</dbReference>
<feature type="transmembrane region" description="Helical" evidence="8">
    <location>
        <begin position="76"/>
        <end position="96"/>
    </location>
</feature>
<feature type="transmembrane region" description="Helical" evidence="8">
    <location>
        <begin position="262"/>
        <end position="283"/>
    </location>
</feature>